<accession>R4KP43</accession>
<organism evidence="1 2">
    <name type="scientific">Desulfoscipio gibsoniae DSM 7213</name>
    <dbReference type="NCBI Taxonomy" id="767817"/>
    <lineage>
        <taxon>Bacteria</taxon>
        <taxon>Bacillati</taxon>
        <taxon>Bacillota</taxon>
        <taxon>Clostridia</taxon>
        <taxon>Eubacteriales</taxon>
        <taxon>Desulfallaceae</taxon>
        <taxon>Desulfoscipio</taxon>
    </lineage>
</organism>
<dbReference type="Pfam" id="PF12788">
    <property type="entry name" value="YmaF"/>
    <property type="match status" value="1"/>
</dbReference>
<protein>
    <recommendedName>
        <fullName evidence="3">YmaF family</fullName>
    </recommendedName>
</protein>
<name>R4KP43_9FIRM</name>
<dbReference type="Proteomes" id="UP000013520">
    <property type="component" value="Chromosome"/>
</dbReference>
<dbReference type="EMBL" id="CP003273">
    <property type="protein sequence ID" value="AGL02340.1"/>
    <property type="molecule type" value="Genomic_DNA"/>
</dbReference>
<reference evidence="1 2" key="1">
    <citation type="submission" date="2012-01" db="EMBL/GenBank/DDBJ databases">
        <title>Complete sequence of Desulfotomaculum gibsoniae DSM 7213.</title>
        <authorList>
            <consortium name="US DOE Joint Genome Institute"/>
            <person name="Lucas S."/>
            <person name="Han J."/>
            <person name="Lapidus A."/>
            <person name="Cheng J.-F."/>
            <person name="Goodwin L."/>
            <person name="Pitluck S."/>
            <person name="Peters L."/>
            <person name="Ovchinnikova G."/>
            <person name="Teshima H."/>
            <person name="Detter J.C."/>
            <person name="Han C."/>
            <person name="Tapia R."/>
            <person name="Land M."/>
            <person name="Hauser L."/>
            <person name="Kyrpides N."/>
            <person name="Ivanova N."/>
            <person name="Pagani I."/>
            <person name="Parshina S."/>
            <person name="Plugge C."/>
            <person name="Muyzer G."/>
            <person name="Kuever J."/>
            <person name="Ivanova A."/>
            <person name="Nazina T."/>
            <person name="Klenk H.-P."/>
            <person name="Brambilla E."/>
            <person name="Spring S."/>
            <person name="Stams A.F."/>
            <person name="Woyke T."/>
        </authorList>
    </citation>
    <scope>NUCLEOTIDE SEQUENCE [LARGE SCALE GENOMIC DNA]</scope>
    <source>
        <strain evidence="1 2">DSM 7213</strain>
    </source>
</reference>
<dbReference type="InterPro" id="IPR024307">
    <property type="entry name" value="YmaF"/>
</dbReference>
<dbReference type="OrthoDB" id="2967209at2"/>
<evidence type="ECO:0000313" key="2">
    <source>
        <dbReference type="Proteomes" id="UP000013520"/>
    </source>
</evidence>
<gene>
    <name evidence="1" type="ORF">Desgi_2951</name>
</gene>
<dbReference type="AlphaFoldDB" id="R4KP43"/>
<evidence type="ECO:0000313" key="1">
    <source>
        <dbReference type="EMBL" id="AGL02340.1"/>
    </source>
</evidence>
<dbReference type="RefSeq" id="WP_006520800.1">
    <property type="nucleotide sequence ID" value="NC_021184.1"/>
</dbReference>
<dbReference type="KEGG" id="dgi:Desgi_2951"/>
<keyword evidence="2" id="KW-1185">Reference proteome</keyword>
<dbReference type="HOGENOM" id="CLU_137811_2_0_9"/>
<dbReference type="eggNOG" id="ENOG5033BCS">
    <property type="taxonomic scope" value="Bacteria"/>
</dbReference>
<sequence length="116" mass="12604">MAYGLQSSYSNPLGQITHVHGYANRTSVDEGHLHIMRGDTGHTIRVPGDDHVHRVFGVTSLAVGHRHFYAVVSGLEIPTSPGFHVHRYQGVVMVAGSPPHIHRFEGITAPAPDDIP</sequence>
<proteinExistence type="predicted"/>
<evidence type="ECO:0008006" key="3">
    <source>
        <dbReference type="Google" id="ProtNLM"/>
    </source>
</evidence>